<proteinExistence type="predicted"/>
<sequence length="33" mass="3655">MSASSACQRIRFQLTSLGDAIELQSNSKKNELQ</sequence>
<organism evidence="1 2">
    <name type="scientific">Rotaria magnacalcarata</name>
    <dbReference type="NCBI Taxonomy" id="392030"/>
    <lineage>
        <taxon>Eukaryota</taxon>
        <taxon>Metazoa</taxon>
        <taxon>Spiralia</taxon>
        <taxon>Gnathifera</taxon>
        <taxon>Rotifera</taxon>
        <taxon>Eurotatoria</taxon>
        <taxon>Bdelloidea</taxon>
        <taxon>Philodinida</taxon>
        <taxon>Philodinidae</taxon>
        <taxon>Rotaria</taxon>
    </lineage>
</organism>
<protein>
    <submittedName>
        <fullName evidence="1">Uncharacterized protein</fullName>
    </submittedName>
</protein>
<dbReference type="EMBL" id="CAJOBG010053501">
    <property type="protein sequence ID" value="CAF4502265.1"/>
    <property type="molecule type" value="Genomic_DNA"/>
</dbReference>
<evidence type="ECO:0000313" key="2">
    <source>
        <dbReference type="Proteomes" id="UP000663866"/>
    </source>
</evidence>
<gene>
    <name evidence="1" type="ORF">OVN521_LOCUS40815</name>
</gene>
<evidence type="ECO:0000313" key="1">
    <source>
        <dbReference type="EMBL" id="CAF4502265.1"/>
    </source>
</evidence>
<comment type="caution">
    <text evidence="1">The sequence shown here is derived from an EMBL/GenBank/DDBJ whole genome shotgun (WGS) entry which is preliminary data.</text>
</comment>
<accession>A0A820VJS5</accession>
<dbReference type="AlphaFoldDB" id="A0A820VJS5"/>
<name>A0A820VJS5_9BILA</name>
<reference evidence="1" key="1">
    <citation type="submission" date="2021-02" db="EMBL/GenBank/DDBJ databases">
        <authorList>
            <person name="Nowell W R."/>
        </authorList>
    </citation>
    <scope>NUCLEOTIDE SEQUENCE</scope>
</reference>
<keyword evidence="2" id="KW-1185">Reference proteome</keyword>
<dbReference type="Proteomes" id="UP000663866">
    <property type="component" value="Unassembled WGS sequence"/>
</dbReference>
<feature type="non-terminal residue" evidence="1">
    <location>
        <position position="33"/>
    </location>
</feature>